<dbReference type="AlphaFoldDB" id="A0A0V1KBH2"/>
<proteinExistence type="predicted"/>
<organism evidence="1 2">
    <name type="scientific">Trichinella pseudospiralis</name>
    <name type="common">Parasitic roundworm</name>
    <dbReference type="NCBI Taxonomy" id="6337"/>
    <lineage>
        <taxon>Eukaryota</taxon>
        <taxon>Metazoa</taxon>
        <taxon>Ecdysozoa</taxon>
        <taxon>Nematoda</taxon>
        <taxon>Enoplea</taxon>
        <taxon>Dorylaimia</taxon>
        <taxon>Trichinellida</taxon>
        <taxon>Trichinellidae</taxon>
        <taxon>Trichinella</taxon>
    </lineage>
</organism>
<evidence type="ECO:0000313" key="1">
    <source>
        <dbReference type="EMBL" id="KRZ44519.1"/>
    </source>
</evidence>
<gene>
    <name evidence="1" type="ORF">T4C_3709</name>
</gene>
<dbReference type="EMBL" id="JYDV01000006">
    <property type="protein sequence ID" value="KRZ44519.1"/>
    <property type="molecule type" value="Genomic_DNA"/>
</dbReference>
<name>A0A0V1KBH2_TRIPS</name>
<protein>
    <submittedName>
        <fullName evidence="1">Uncharacterized protein</fullName>
    </submittedName>
</protein>
<comment type="caution">
    <text evidence="1">The sequence shown here is derived from an EMBL/GenBank/DDBJ whole genome shotgun (WGS) entry which is preliminary data.</text>
</comment>
<dbReference type="Proteomes" id="UP000054826">
    <property type="component" value="Unassembled WGS sequence"/>
</dbReference>
<sequence>MNSNLNSLTAKQFEKYEKAKDVQLQHHQSQSKQAVNRINSFADAKWAVKICPVPTKKNYVKKVVCFRLNILTRF</sequence>
<accession>A0A0V1KBH2</accession>
<reference evidence="1 2" key="1">
    <citation type="submission" date="2015-01" db="EMBL/GenBank/DDBJ databases">
        <title>Evolution of Trichinella species and genotypes.</title>
        <authorList>
            <person name="Korhonen P.K."/>
            <person name="Edoardo P."/>
            <person name="Giuseppe L.R."/>
            <person name="Gasser R.B."/>
        </authorList>
    </citation>
    <scope>NUCLEOTIDE SEQUENCE [LARGE SCALE GENOMIC DNA]</scope>
    <source>
        <strain evidence="1">ISS176</strain>
    </source>
</reference>
<evidence type="ECO:0000313" key="2">
    <source>
        <dbReference type="Proteomes" id="UP000054826"/>
    </source>
</evidence>